<dbReference type="InterPro" id="IPR002545">
    <property type="entry name" value="CheW-lke_dom"/>
</dbReference>
<dbReference type="SUPFAM" id="SSF50341">
    <property type="entry name" value="CheW-like"/>
    <property type="match status" value="1"/>
</dbReference>
<feature type="domain" description="CheW-like" evidence="1">
    <location>
        <begin position="11"/>
        <end position="80"/>
    </location>
</feature>
<comment type="caution">
    <text evidence="2">The sequence shown here is derived from an EMBL/GenBank/DDBJ whole genome shotgun (WGS) entry which is preliminary data.</text>
</comment>
<evidence type="ECO:0000259" key="1">
    <source>
        <dbReference type="Pfam" id="PF01584"/>
    </source>
</evidence>
<proteinExistence type="predicted"/>
<reference evidence="2 3" key="1">
    <citation type="submission" date="2023-08" db="EMBL/GenBank/DDBJ databases">
        <title>Whole-genome sequencing of halo(alkali)philic microorganisms from hypersaline lakes.</title>
        <authorList>
            <person name="Sorokin D.Y."/>
            <person name="Abbas B."/>
            <person name="Merkel A.Y."/>
        </authorList>
    </citation>
    <scope>NUCLEOTIDE SEQUENCE [LARGE SCALE GENOMIC DNA]</scope>
    <source>
        <strain evidence="2 3">AB-CW4</strain>
    </source>
</reference>
<dbReference type="InterPro" id="IPR036061">
    <property type="entry name" value="CheW-like_dom_sf"/>
</dbReference>
<sequence>MTERIEDVYSLLVPISGGKLIVPRSAVREVMGYSLPHGRPDNAPEWFMGMVRWEKQSVPLVCFEAACGRGIPESSSRTRITYFHALKGWLNPPVIAVMTQGYPYLVRVTEGVLSGGGKPDLPEHAPVITQIRMANERPIVPDLESLEERLREYLPERETAMVDQEG</sequence>
<evidence type="ECO:0000313" key="3">
    <source>
        <dbReference type="Proteomes" id="UP001239019"/>
    </source>
</evidence>
<protein>
    <submittedName>
        <fullName evidence="2">Chemotaxis protein CheW</fullName>
    </submittedName>
</protein>
<dbReference type="Proteomes" id="UP001239019">
    <property type="component" value="Unassembled WGS sequence"/>
</dbReference>
<evidence type="ECO:0000313" key="2">
    <source>
        <dbReference type="EMBL" id="MDQ2070594.1"/>
    </source>
</evidence>
<dbReference type="EMBL" id="JAVDDT010000008">
    <property type="protein sequence ID" value="MDQ2070594.1"/>
    <property type="molecule type" value="Genomic_DNA"/>
</dbReference>
<gene>
    <name evidence="2" type="ORF">RBH19_12005</name>
</gene>
<keyword evidence="3" id="KW-1185">Reference proteome</keyword>
<accession>A0ABU0W977</accession>
<name>A0ABU0W977_9GAMM</name>
<dbReference type="Pfam" id="PF01584">
    <property type="entry name" value="CheW"/>
    <property type="match status" value="1"/>
</dbReference>
<dbReference type="RefSeq" id="WP_306729090.1">
    <property type="nucleotide sequence ID" value="NZ_JAVDDT010000008.1"/>
</dbReference>
<organism evidence="2 3">
    <name type="scientific">Natronospira bacteriovora</name>
    <dbReference type="NCBI Taxonomy" id="3069753"/>
    <lineage>
        <taxon>Bacteria</taxon>
        <taxon>Pseudomonadati</taxon>
        <taxon>Pseudomonadota</taxon>
        <taxon>Gammaproteobacteria</taxon>
        <taxon>Natronospirales</taxon>
        <taxon>Natronospiraceae</taxon>
        <taxon>Natronospira</taxon>
    </lineage>
</organism>